<reference evidence="1" key="1">
    <citation type="submission" date="2015-05" db="UniProtKB">
        <authorList>
            <consortium name="EnsemblMetazoa"/>
        </authorList>
    </citation>
    <scope>IDENTIFICATION</scope>
</reference>
<sequence>MPDTDWQIHQEKIAERGKYLLKTGLWSDCKFIVQNAQNKKEFKAHKLILSMSSPVFEKMFQNGFNESDSDVDIVDIQPEAFGAMLNYIYADEIKIQSFDQACELCYIANKYMMPNLLKHCTSYIWKDVNYTNACRGYEFAKLFDQHQLMEKCKKIIQNQTSAIVAHPSFTEIQLSTLKMILEESALNISEIELFKAIENWTRAEFERRDICGNEHFEKQQSVYTELVPHICFLSMKPTEFAEGPAVSSLLTKDQSFAILMNLSSSNCCYPMPNGFSKMIRKNHKDDTNKNVFLGWPLENYIPTNNFPQTESSVQFSCNKDIEIVGVMAMGQIDTTVRSFPGEKYRENLNIYIQDQMSKSYECTSYKSTVEYASRIDIYFSSPIKIFHGRPYKLGIVMHQPGLYMSGLLKAKELIYKSVNFTFVNTEQSIFINGIIFSF</sequence>
<dbReference type="SUPFAM" id="SSF54695">
    <property type="entry name" value="POZ domain"/>
    <property type="match status" value="1"/>
</dbReference>
<dbReference type="PROSITE" id="PS50097">
    <property type="entry name" value="BTB"/>
    <property type="match status" value="1"/>
</dbReference>
<dbReference type="InterPro" id="IPR011705">
    <property type="entry name" value="BACK"/>
</dbReference>
<dbReference type="Gene3D" id="1.25.40.420">
    <property type="match status" value="1"/>
</dbReference>
<dbReference type="PANTHER" id="PTHR45774">
    <property type="entry name" value="BTB/POZ DOMAIN-CONTAINING"/>
    <property type="match status" value="1"/>
</dbReference>
<protein>
    <submittedName>
        <fullName evidence="1">BTB domain-containing protein</fullName>
    </submittedName>
</protein>
<dbReference type="AlphaFoldDB" id="T1HUL0"/>
<keyword evidence="2" id="KW-1185">Reference proteome</keyword>
<dbReference type="SMART" id="SM00875">
    <property type="entry name" value="BACK"/>
    <property type="match status" value="1"/>
</dbReference>
<evidence type="ECO:0000313" key="1">
    <source>
        <dbReference type="EnsemblMetazoa" id="RPRC007730-PA"/>
    </source>
</evidence>
<dbReference type="GO" id="GO:0005829">
    <property type="term" value="C:cytosol"/>
    <property type="evidence" value="ECO:0007669"/>
    <property type="project" value="TreeGrafter"/>
</dbReference>
<dbReference type="Gene3D" id="2.60.120.820">
    <property type="entry name" value="PHR domain"/>
    <property type="match status" value="1"/>
</dbReference>
<dbReference type="EMBL" id="ACPB03002620">
    <property type="status" value="NOT_ANNOTATED_CDS"/>
    <property type="molecule type" value="Genomic_DNA"/>
</dbReference>
<dbReference type="InterPro" id="IPR038648">
    <property type="entry name" value="PHR_sf"/>
</dbReference>
<dbReference type="eggNOG" id="KOG2075">
    <property type="taxonomic scope" value="Eukaryota"/>
</dbReference>
<dbReference type="Pfam" id="PF07707">
    <property type="entry name" value="BACK"/>
    <property type="match status" value="1"/>
</dbReference>
<evidence type="ECO:0000313" key="2">
    <source>
        <dbReference type="Proteomes" id="UP000015103"/>
    </source>
</evidence>
<dbReference type="EnsemblMetazoa" id="RPRC007730-RA">
    <property type="protein sequence ID" value="RPRC007730-PA"/>
    <property type="gene ID" value="RPRC007730"/>
</dbReference>
<dbReference type="HOGENOM" id="CLU_569016_0_0_1"/>
<dbReference type="FunCoup" id="T1HUL0">
    <property type="interactions" value="31"/>
</dbReference>
<dbReference type="GO" id="GO:0000932">
    <property type="term" value="C:P-body"/>
    <property type="evidence" value="ECO:0007669"/>
    <property type="project" value="TreeGrafter"/>
</dbReference>
<dbReference type="Gene3D" id="3.30.710.10">
    <property type="entry name" value="Potassium Channel Kv1.1, Chain A"/>
    <property type="match status" value="1"/>
</dbReference>
<dbReference type="STRING" id="13249.T1HUL0"/>
<dbReference type="VEuPathDB" id="VectorBase:RPRC007730"/>
<dbReference type="GeneID" id="141456569"/>
<dbReference type="Proteomes" id="UP000015103">
    <property type="component" value="Unassembled WGS sequence"/>
</dbReference>
<proteinExistence type="predicted"/>
<dbReference type="PANTHER" id="PTHR45774:SF3">
    <property type="entry name" value="BTB (POZ) DOMAIN-CONTAINING 2B-RELATED"/>
    <property type="match status" value="1"/>
</dbReference>
<dbReference type="OMA" id="NSWLRDS"/>
<dbReference type="GO" id="GO:0022008">
    <property type="term" value="P:neurogenesis"/>
    <property type="evidence" value="ECO:0007669"/>
    <property type="project" value="TreeGrafter"/>
</dbReference>
<accession>T1HUL0</accession>
<dbReference type="InterPro" id="IPR000210">
    <property type="entry name" value="BTB/POZ_dom"/>
</dbReference>
<dbReference type="Pfam" id="PF00651">
    <property type="entry name" value="BTB"/>
    <property type="match status" value="1"/>
</dbReference>
<organism evidence="1 2">
    <name type="scientific">Rhodnius prolixus</name>
    <name type="common">Triatomid bug</name>
    <dbReference type="NCBI Taxonomy" id="13249"/>
    <lineage>
        <taxon>Eukaryota</taxon>
        <taxon>Metazoa</taxon>
        <taxon>Ecdysozoa</taxon>
        <taxon>Arthropoda</taxon>
        <taxon>Hexapoda</taxon>
        <taxon>Insecta</taxon>
        <taxon>Pterygota</taxon>
        <taxon>Neoptera</taxon>
        <taxon>Paraneoptera</taxon>
        <taxon>Hemiptera</taxon>
        <taxon>Heteroptera</taxon>
        <taxon>Panheteroptera</taxon>
        <taxon>Cimicomorpha</taxon>
        <taxon>Reduviidae</taxon>
        <taxon>Triatominae</taxon>
        <taxon>Rhodnius</taxon>
    </lineage>
</organism>
<dbReference type="InParanoid" id="T1HUL0"/>
<name>T1HUL0_RHOPR</name>
<dbReference type="SMART" id="SM00225">
    <property type="entry name" value="BTB"/>
    <property type="match status" value="1"/>
</dbReference>
<dbReference type="RefSeq" id="XP_073988823.1">
    <property type="nucleotide sequence ID" value="XM_074132722.1"/>
</dbReference>
<dbReference type="InterPro" id="IPR011333">
    <property type="entry name" value="SKP1/BTB/POZ_sf"/>
</dbReference>